<gene>
    <name evidence="2" type="ORF">NVI5450_3283</name>
</gene>
<sequence>MKTLKTKLAIALMAAGLSVSAAAAQQQQILQLLMMQILYRLTHMSNYLVVHYRCRTCCLIR</sequence>
<keyword evidence="1" id="KW-0732">Signal</keyword>
<evidence type="ECO:0000256" key="1">
    <source>
        <dbReference type="SAM" id="SignalP"/>
    </source>
</evidence>
<feature type="signal peptide" evidence="1">
    <location>
        <begin position="1"/>
        <end position="23"/>
    </location>
</feature>
<reference evidence="2 3" key="1">
    <citation type="submission" date="2016-11" db="EMBL/GenBank/DDBJ databases">
        <authorList>
            <person name="Jaros S."/>
            <person name="Januszkiewicz K."/>
            <person name="Wedrychowicz H."/>
        </authorList>
    </citation>
    <scope>NUCLEOTIDE SEQUENCE [LARGE SCALE GENOMIC DNA]</scope>
    <source>
        <strain evidence="2">NVI 5450</strain>
    </source>
</reference>
<dbReference type="AlphaFoldDB" id="A0A1L0A9P9"/>
<name>A0A1L0A9P9_9GAMM</name>
<accession>A0A1L0A9P9</accession>
<organism evidence="2 3">
    <name type="scientific">Moritella viscosa</name>
    <dbReference type="NCBI Taxonomy" id="80854"/>
    <lineage>
        <taxon>Bacteria</taxon>
        <taxon>Pseudomonadati</taxon>
        <taxon>Pseudomonadota</taxon>
        <taxon>Gammaproteobacteria</taxon>
        <taxon>Alteromonadales</taxon>
        <taxon>Moritellaceae</taxon>
        <taxon>Moritella</taxon>
    </lineage>
</organism>
<evidence type="ECO:0000313" key="3">
    <source>
        <dbReference type="Proteomes" id="UP000183794"/>
    </source>
</evidence>
<feature type="chain" id="PRO_5013199333" evidence="1">
    <location>
        <begin position="24"/>
        <end position="61"/>
    </location>
</feature>
<protein>
    <submittedName>
        <fullName evidence="2">Uncharacterized protein</fullName>
    </submittedName>
</protein>
<evidence type="ECO:0000313" key="2">
    <source>
        <dbReference type="EMBL" id="SGZ08132.1"/>
    </source>
</evidence>
<proteinExistence type="predicted"/>
<dbReference type="Proteomes" id="UP000183794">
    <property type="component" value="Unassembled WGS sequence"/>
</dbReference>
<dbReference type="EMBL" id="FPLD01000091">
    <property type="protein sequence ID" value="SGZ08132.1"/>
    <property type="molecule type" value="Genomic_DNA"/>
</dbReference>